<dbReference type="Pfam" id="PF22422">
    <property type="entry name" value="MGH1-like_GH"/>
    <property type="match status" value="1"/>
</dbReference>
<sequence length="668" mass="76410">MKKLLSVFVLALILAACQKHQPKEVVIDRSNYPNVLDLAGTVKLPQEDNVSSFSDKGTWHSFSLIEDDKLEMIGSFVGPYLMRQQRSFWLSPSLIGLQIKDVQANKFIDLSASQKVQNTFYPGILQQSFAIGELEISLSLLNTNERTTIVTADIINNGETKELQFGWKGEVFAVMNNGMSQHDNRVLINIQEDENAQLVFKDSNITLTDSCYSYLEAAVSMKPKQKATVTTAFTYTFKQEELDQYAAEALKTIDNVNPAIEQNEQRWNAYLKTLLKGSDKALLDVNKYDKLAVKSLLTLVHNWRSAAGDIYHQGIVPSYAASYFQGLWAWDSWKHAVAIAPFEGELAKDQIRAMYDYQNEEGMIADCFFRDLNIEGINWRNTKAPLSAWCIYEVYEQTQDLEFLKELYPKLLKYHEWWYINRDHDQNGLCEYGSTDGTRIAAAWESGMDNAVRFDDAIIMENKPGAYSLNQESVDLNAYLAQEKRYIQQIAGILKDDETAEKYAREAEQLSNQIQEAMYCSEDGFYYDVEIKSQEKIRIQGPEGWAPLYNEVATPEQAQQIKEVIMDKERFNTPMPFPTLSAAHEKFNPEKGYWRGPVWLDQAYFAIVGLNNYGFEAEARQMAQKMVESANGLAFTQEPIRENYHPITKEGLNAEHFSWSAAHILMLF</sequence>
<dbReference type="AlphaFoldDB" id="A0A941F4T5"/>
<dbReference type="Proteomes" id="UP000679220">
    <property type="component" value="Unassembled WGS sequence"/>
</dbReference>
<organism evidence="3 4">
    <name type="scientific">Carboxylicivirga sediminis</name>
    <dbReference type="NCBI Taxonomy" id="2006564"/>
    <lineage>
        <taxon>Bacteria</taxon>
        <taxon>Pseudomonadati</taxon>
        <taxon>Bacteroidota</taxon>
        <taxon>Bacteroidia</taxon>
        <taxon>Marinilabiliales</taxon>
        <taxon>Marinilabiliaceae</taxon>
        <taxon>Carboxylicivirga</taxon>
    </lineage>
</organism>
<dbReference type="GO" id="GO:0004555">
    <property type="term" value="F:alpha,alpha-trehalase activity"/>
    <property type="evidence" value="ECO:0007669"/>
    <property type="project" value="InterPro"/>
</dbReference>
<dbReference type="InterPro" id="IPR001661">
    <property type="entry name" value="Glyco_hydro_37"/>
</dbReference>
<proteinExistence type="predicted"/>
<dbReference type="PANTHER" id="PTHR23403:SF1">
    <property type="entry name" value="TREHALASE"/>
    <property type="match status" value="1"/>
</dbReference>
<dbReference type="InterPro" id="IPR012341">
    <property type="entry name" value="6hp_glycosidase-like_sf"/>
</dbReference>
<dbReference type="InterPro" id="IPR008928">
    <property type="entry name" value="6-hairpin_glycosidase_sf"/>
</dbReference>
<evidence type="ECO:0008006" key="5">
    <source>
        <dbReference type="Google" id="ProtNLM"/>
    </source>
</evidence>
<dbReference type="PANTHER" id="PTHR23403">
    <property type="entry name" value="TREHALASE"/>
    <property type="match status" value="1"/>
</dbReference>
<feature type="domain" description="Glucosidase YgjK N-terminal" evidence="1">
    <location>
        <begin position="49"/>
        <end position="177"/>
    </location>
</feature>
<dbReference type="InterPro" id="IPR054491">
    <property type="entry name" value="MGH1-like_GH"/>
</dbReference>
<dbReference type="RefSeq" id="WP_212190462.1">
    <property type="nucleotide sequence ID" value="NZ_JAGTAR010000014.1"/>
</dbReference>
<reference evidence="3" key="2">
    <citation type="submission" date="2021-04" db="EMBL/GenBank/DDBJ databases">
        <authorList>
            <person name="Zhang T."/>
            <person name="Zhang Y."/>
            <person name="Lu D."/>
            <person name="Zuo D."/>
            <person name="Du Z."/>
        </authorList>
    </citation>
    <scope>NUCLEOTIDE SEQUENCE</scope>
    <source>
        <strain evidence="3">JR1</strain>
    </source>
</reference>
<reference evidence="3" key="1">
    <citation type="journal article" date="2018" name="Int. J. Syst. Evol. Microbiol.">
        <title>Carboxylicivirga sediminis sp. nov., isolated from coastal sediment.</title>
        <authorList>
            <person name="Wang F.Q."/>
            <person name="Ren L.H."/>
            <person name="Zou R.J."/>
            <person name="Sun Y.Z."/>
            <person name="Liu X.J."/>
            <person name="Jiang F."/>
            <person name="Liu L.J."/>
        </authorList>
    </citation>
    <scope>NUCLEOTIDE SEQUENCE</scope>
    <source>
        <strain evidence="3">JR1</strain>
    </source>
</reference>
<gene>
    <name evidence="3" type="ORF">KDU71_10275</name>
</gene>
<dbReference type="SUPFAM" id="SSF48208">
    <property type="entry name" value="Six-hairpin glycosidases"/>
    <property type="match status" value="1"/>
</dbReference>
<dbReference type="Pfam" id="PF21152">
    <property type="entry name" value="YgjK_N"/>
    <property type="match status" value="1"/>
</dbReference>
<feature type="domain" description="Mannosylglycerate hydrolase MGH1-like glycoside hydrolase" evidence="2">
    <location>
        <begin position="327"/>
        <end position="660"/>
    </location>
</feature>
<dbReference type="PROSITE" id="PS51257">
    <property type="entry name" value="PROKAR_LIPOPROTEIN"/>
    <property type="match status" value="1"/>
</dbReference>
<accession>A0A941F4T5</accession>
<evidence type="ECO:0000259" key="2">
    <source>
        <dbReference type="Pfam" id="PF22422"/>
    </source>
</evidence>
<name>A0A941F4T5_9BACT</name>
<comment type="caution">
    <text evidence="3">The sequence shown here is derived from an EMBL/GenBank/DDBJ whole genome shotgun (WGS) entry which is preliminary data.</text>
</comment>
<dbReference type="GO" id="GO:0005993">
    <property type="term" value="P:trehalose catabolic process"/>
    <property type="evidence" value="ECO:0007669"/>
    <property type="project" value="TreeGrafter"/>
</dbReference>
<evidence type="ECO:0000259" key="1">
    <source>
        <dbReference type="Pfam" id="PF21152"/>
    </source>
</evidence>
<dbReference type="Gene3D" id="1.50.10.10">
    <property type="match status" value="1"/>
</dbReference>
<dbReference type="EMBL" id="JAGTAR010000014">
    <property type="protein sequence ID" value="MBR8535943.1"/>
    <property type="molecule type" value="Genomic_DNA"/>
</dbReference>
<dbReference type="InterPro" id="IPR048450">
    <property type="entry name" value="YgjK_N"/>
</dbReference>
<dbReference type="Gene3D" id="2.70.98.50">
    <property type="entry name" value="putative glycoside hydrolase family protein from bacillus halodurans"/>
    <property type="match status" value="1"/>
</dbReference>
<protein>
    <recommendedName>
        <fullName evidence="5">Glycoside hydrolase</fullName>
    </recommendedName>
</protein>
<evidence type="ECO:0000313" key="3">
    <source>
        <dbReference type="EMBL" id="MBR8535943.1"/>
    </source>
</evidence>
<evidence type="ECO:0000313" key="4">
    <source>
        <dbReference type="Proteomes" id="UP000679220"/>
    </source>
</evidence>
<keyword evidence="4" id="KW-1185">Reference proteome</keyword>